<feature type="region of interest" description="Disordered" evidence="1">
    <location>
        <begin position="1"/>
        <end position="26"/>
    </location>
</feature>
<comment type="caution">
    <text evidence="2">The sequence shown here is derived from an EMBL/GenBank/DDBJ whole genome shotgun (WGS) entry which is preliminary data.</text>
</comment>
<evidence type="ECO:0000256" key="1">
    <source>
        <dbReference type="SAM" id="MobiDB-lite"/>
    </source>
</evidence>
<dbReference type="AlphaFoldDB" id="A0A565AVY4"/>
<evidence type="ECO:0000313" key="3">
    <source>
        <dbReference type="Proteomes" id="UP000489600"/>
    </source>
</evidence>
<accession>A0A565AVY4</accession>
<reference evidence="2" key="1">
    <citation type="submission" date="2019-07" db="EMBL/GenBank/DDBJ databases">
        <authorList>
            <person name="Dittberner H."/>
        </authorList>
    </citation>
    <scope>NUCLEOTIDE SEQUENCE [LARGE SCALE GENOMIC DNA]</scope>
</reference>
<proteinExistence type="predicted"/>
<dbReference type="Proteomes" id="UP000489600">
    <property type="component" value="Unassembled WGS sequence"/>
</dbReference>
<protein>
    <submittedName>
        <fullName evidence="2">Uncharacterized protein</fullName>
    </submittedName>
</protein>
<keyword evidence="3" id="KW-1185">Reference proteome</keyword>
<gene>
    <name evidence="2" type="ORF">ANE_LOCUS3967</name>
</gene>
<organism evidence="2 3">
    <name type="scientific">Arabis nemorensis</name>
    <dbReference type="NCBI Taxonomy" id="586526"/>
    <lineage>
        <taxon>Eukaryota</taxon>
        <taxon>Viridiplantae</taxon>
        <taxon>Streptophyta</taxon>
        <taxon>Embryophyta</taxon>
        <taxon>Tracheophyta</taxon>
        <taxon>Spermatophyta</taxon>
        <taxon>Magnoliopsida</taxon>
        <taxon>eudicotyledons</taxon>
        <taxon>Gunneridae</taxon>
        <taxon>Pentapetalae</taxon>
        <taxon>rosids</taxon>
        <taxon>malvids</taxon>
        <taxon>Brassicales</taxon>
        <taxon>Brassicaceae</taxon>
        <taxon>Arabideae</taxon>
        <taxon>Arabis</taxon>
    </lineage>
</organism>
<feature type="compositionally biased region" description="Polar residues" evidence="1">
    <location>
        <begin position="8"/>
        <end position="26"/>
    </location>
</feature>
<name>A0A565AVY4_9BRAS</name>
<evidence type="ECO:0000313" key="2">
    <source>
        <dbReference type="EMBL" id="VVA93522.1"/>
    </source>
</evidence>
<dbReference type="EMBL" id="CABITT030000002">
    <property type="protein sequence ID" value="VVA93522.1"/>
    <property type="molecule type" value="Genomic_DNA"/>
</dbReference>
<sequence length="71" mass="7850">MEKKKRNCSTQASSSKPPLNFPNTAEQDNLTKLERLVSNLKHLSFAAGLLALANQAAEEYESLPMNKESKS</sequence>